<reference evidence="4 5" key="1">
    <citation type="journal article" date="2019" name="Fungal Biol. Biotechnol.">
        <title>Draft genome sequence of fastidious pathogen Ceratobasidium theobromae, which causes vascular-streak dieback in Theobroma cacao.</title>
        <authorList>
            <person name="Ali S.S."/>
            <person name="Asman A."/>
            <person name="Shao J."/>
            <person name="Firmansyah A.P."/>
            <person name="Susilo A.W."/>
            <person name="Rosmana A."/>
            <person name="McMahon P."/>
            <person name="Junaid M."/>
            <person name="Guest D."/>
            <person name="Kheng T.Y."/>
            <person name="Meinhardt L.W."/>
            <person name="Bailey B.A."/>
        </authorList>
    </citation>
    <scope>NUCLEOTIDE SEQUENCE [LARGE SCALE GENOMIC DNA]</scope>
    <source>
        <strain evidence="4 5">CT2</strain>
    </source>
</reference>
<dbReference type="GO" id="GO:0005634">
    <property type="term" value="C:nucleus"/>
    <property type="evidence" value="ECO:0007669"/>
    <property type="project" value="TreeGrafter"/>
</dbReference>
<dbReference type="InterPro" id="IPR032640">
    <property type="entry name" value="AMPK1_CBM"/>
</dbReference>
<dbReference type="Pfam" id="PF04739">
    <property type="entry name" value="AMPKBI"/>
    <property type="match status" value="1"/>
</dbReference>
<dbReference type="EMBL" id="SSOP01000005">
    <property type="protein sequence ID" value="KAB5595905.1"/>
    <property type="molecule type" value="Genomic_DNA"/>
</dbReference>
<dbReference type="GO" id="GO:0007165">
    <property type="term" value="P:signal transduction"/>
    <property type="evidence" value="ECO:0007669"/>
    <property type="project" value="TreeGrafter"/>
</dbReference>
<evidence type="ECO:0000256" key="2">
    <source>
        <dbReference type="SAM" id="MobiDB-lite"/>
    </source>
</evidence>
<keyword evidence="5" id="KW-1185">Reference proteome</keyword>
<dbReference type="InterPro" id="IPR006828">
    <property type="entry name" value="ASC_dom"/>
</dbReference>
<dbReference type="InterPro" id="IPR050827">
    <property type="entry name" value="CRP1_MDG1_kinase"/>
</dbReference>
<dbReference type="GO" id="GO:0016301">
    <property type="term" value="F:kinase activity"/>
    <property type="evidence" value="ECO:0007669"/>
    <property type="project" value="UniProtKB-KW"/>
</dbReference>
<dbReference type="SMART" id="SM01010">
    <property type="entry name" value="AMPKBI"/>
    <property type="match status" value="1"/>
</dbReference>
<feature type="region of interest" description="Disordered" evidence="2">
    <location>
        <begin position="49"/>
        <end position="158"/>
    </location>
</feature>
<organism evidence="4 5">
    <name type="scientific">Ceratobasidium theobromae</name>
    <dbReference type="NCBI Taxonomy" id="1582974"/>
    <lineage>
        <taxon>Eukaryota</taxon>
        <taxon>Fungi</taxon>
        <taxon>Dikarya</taxon>
        <taxon>Basidiomycota</taxon>
        <taxon>Agaricomycotina</taxon>
        <taxon>Agaricomycetes</taxon>
        <taxon>Cantharellales</taxon>
        <taxon>Ceratobasidiaceae</taxon>
        <taxon>Ceratobasidium</taxon>
    </lineage>
</organism>
<dbReference type="GO" id="GO:0005737">
    <property type="term" value="C:cytoplasm"/>
    <property type="evidence" value="ECO:0007669"/>
    <property type="project" value="TreeGrafter"/>
</dbReference>
<dbReference type="GO" id="GO:0019901">
    <property type="term" value="F:protein kinase binding"/>
    <property type="evidence" value="ECO:0007669"/>
    <property type="project" value="TreeGrafter"/>
</dbReference>
<dbReference type="InterPro" id="IPR014756">
    <property type="entry name" value="Ig_E-set"/>
</dbReference>
<dbReference type="Gene3D" id="6.20.250.60">
    <property type="match status" value="1"/>
</dbReference>
<feature type="domain" description="Association with the SNF1 complex (ASC)" evidence="3">
    <location>
        <begin position="292"/>
        <end position="417"/>
    </location>
</feature>
<protein>
    <submittedName>
        <fullName evidence="4">5'-AMP-activated kinase beta subunit</fullName>
    </submittedName>
</protein>
<keyword evidence="4" id="KW-0418">Kinase</keyword>
<dbReference type="Pfam" id="PF16561">
    <property type="entry name" value="AMPK1_CBM"/>
    <property type="match status" value="1"/>
</dbReference>
<evidence type="ECO:0000259" key="3">
    <source>
        <dbReference type="SMART" id="SM01010"/>
    </source>
</evidence>
<dbReference type="InterPro" id="IPR013783">
    <property type="entry name" value="Ig-like_fold"/>
</dbReference>
<evidence type="ECO:0000256" key="1">
    <source>
        <dbReference type="ARBA" id="ARBA00010926"/>
    </source>
</evidence>
<dbReference type="SUPFAM" id="SSF81296">
    <property type="entry name" value="E set domains"/>
    <property type="match status" value="1"/>
</dbReference>
<evidence type="ECO:0000313" key="5">
    <source>
        <dbReference type="Proteomes" id="UP000383932"/>
    </source>
</evidence>
<dbReference type="OrthoDB" id="531008at2759"/>
<dbReference type="SUPFAM" id="SSF160219">
    <property type="entry name" value="AMPKBI-like"/>
    <property type="match status" value="1"/>
</dbReference>
<sequence>MTGSMVDLDGRRKVGWWARVTYVDPGQGDMAGVGMLHELSSTTTVYMGQTASHPPVHLSTRRSRGPSPCRPAPGPRKRSIELPDLNKLALSARQPTISAPIPIRPSERRDMNDVLPPQYSPRHPSPAHRRGGYHAPPSSLVARPPQPRRRSPPAGEHIYSTIPLGVAKGKARAVDPPPPATLVATRIAWRADGLRVELAGTFDGDWHTRRALVWDPAARAHVATLDLKPGTYRLKFIVDDQWRCANDLPTAVDDAGNLVNYIEVAEDAAEMLAWEKGLAPGMSSLMSRPRSPRPENPPWTSDIPPQLIHAAQLEEQYLARRGEPDAPPPPLIPHPPALPRHLEKVILNARTTGNAASASGVAKSTVAAVGAVGVGPTGADDNSVLPVPNHVVLNHLGTSAIKGGVLAVGTTTSTSPRSTINPSHDLPAKTIPAAVVLYA</sequence>
<name>A0A5N5QVX6_9AGAM</name>
<dbReference type="PANTHER" id="PTHR10343">
    <property type="entry name" value="5'-AMP-ACTIVATED PROTEIN KINASE , BETA SUBUNIT"/>
    <property type="match status" value="1"/>
</dbReference>
<comment type="similarity">
    <text evidence="1">Belongs to the 5'-AMP-activated protein kinase beta subunit family.</text>
</comment>
<dbReference type="CDD" id="cd02859">
    <property type="entry name" value="E_set_AMPKbeta_like_N"/>
    <property type="match status" value="1"/>
</dbReference>
<dbReference type="PANTHER" id="PTHR10343:SF84">
    <property type="entry name" value="5'-AMP-ACTIVATED PROTEIN KINASE SUBUNIT BETA-1"/>
    <property type="match status" value="1"/>
</dbReference>
<dbReference type="AlphaFoldDB" id="A0A5N5QVX6"/>
<dbReference type="Proteomes" id="UP000383932">
    <property type="component" value="Unassembled WGS sequence"/>
</dbReference>
<proteinExistence type="inferred from homology"/>
<comment type="caution">
    <text evidence="4">The sequence shown here is derived from an EMBL/GenBank/DDBJ whole genome shotgun (WGS) entry which is preliminary data.</text>
</comment>
<keyword evidence="4" id="KW-0808">Transferase</keyword>
<evidence type="ECO:0000313" key="4">
    <source>
        <dbReference type="EMBL" id="KAB5595905.1"/>
    </source>
</evidence>
<gene>
    <name evidence="4" type="ORF">CTheo_669</name>
</gene>
<dbReference type="InterPro" id="IPR037256">
    <property type="entry name" value="ASC_dom_sf"/>
</dbReference>
<dbReference type="GO" id="GO:0031588">
    <property type="term" value="C:nucleotide-activated protein kinase complex"/>
    <property type="evidence" value="ECO:0007669"/>
    <property type="project" value="TreeGrafter"/>
</dbReference>
<dbReference type="Gene3D" id="2.60.40.10">
    <property type="entry name" value="Immunoglobulins"/>
    <property type="match status" value="1"/>
</dbReference>
<accession>A0A5N5QVX6</accession>